<evidence type="ECO:0000256" key="1">
    <source>
        <dbReference type="SAM" id="Phobius"/>
    </source>
</evidence>
<name>A0A6N8IZ97_9BURK</name>
<reference evidence="2 3" key="1">
    <citation type="submission" date="2019-12" db="EMBL/GenBank/DDBJ databases">
        <authorList>
            <person name="Huq M.A."/>
        </authorList>
    </citation>
    <scope>NUCLEOTIDE SEQUENCE [LARGE SCALE GENOMIC DNA]</scope>
    <source>
        <strain evidence="2 3">MAH-25</strain>
    </source>
</reference>
<keyword evidence="1" id="KW-0812">Transmembrane</keyword>
<gene>
    <name evidence="2" type="ORF">GON04_21740</name>
</gene>
<sequence length="67" mass="6826">MILEIALGIVLAYIIIALLPLIVAGGIILVALALIVAVAAAVCPAGLDHSDSTTRGFLVRRLMAAFG</sequence>
<evidence type="ECO:0000313" key="2">
    <source>
        <dbReference type="EMBL" id="MVQ32098.1"/>
    </source>
</evidence>
<dbReference type="RefSeq" id="WP_157400087.1">
    <property type="nucleotide sequence ID" value="NZ_WSEL01000009.1"/>
</dbReference>
<proteinExistence type="predicted"/>
<keyword evidence="1" id="KW-0472">Membrane</keyword>
<comment type="caution">
    <text evidence="2">The sequence shown here is derived from an EMBL/GenBank/DDBJ whole genome shotgun (WGS) entry which is preliminary data.</text>
</comment>
<evidence type="ECO:0000313" key="3">
    <source>
        <dbReference type="Proteomes" id="UP000469385"/>
    </source>
</evidence>
<accession>A0A6N8IZ97</accession>
<dbReference type="Proteomes" id="UP000469385">
    <property type="component" value="Unassembled WGS sequence"/>
</dbReference>
<dbReference type="EMBL" id="WSEL01000009">
    <property type="protein sequence ID" value="MVQ32098.1"/>
    <property type="molecule type" value="Genomic_DNA"/>
</dbReference>
<feature type="transmembrane region" description="Helical" evidence="1">
    <location>
        <begin position="12"/>
        <end position="42"/>
    </location>
</feature>
<dbReference type="AlphaFoldDB" id="A0A6N8IZ97"/>
<keyword evidence="3" id="KW-1185">Reference proteome</keyword>
<protein>
    <submittedName>
        <fullName evidence="2">Uncharacterized protein</fullName>
    </submittedName>
</protein>
<organism evidence="2 3">
    <name type="scientific">Ramlibacter pinisoli</name>
    <dbReference type="NCBI Taxonomy" id="2682844"/>
    <lineage>
        <taxon>Bacteria</taxon>
        <taxon>Pseudomonadati</taxon>
        <taxon>Pseudomonadota</taxon>
        <taxon>Betaproteobacteria</taxon>
        <taxon>Burkholderiales</taxon>
        <taxon>Comamonadaceae</taxon>
        <taxon>Ramlibacter</taxon>
    </lineage>
</organism>
<keyword evidence="1" id="KW-1133">Transmembrane helix</keyword>